<dbReference type="InterPro" id="IPR015422">
    <property type="entry name" value="PyrdxlP-dep_Trfase_small"/>
</dbReference>
<dbReference type="Gene3D" id="3.90.1150.10">
    <property type="entry name" value="Aspartate Aminotransferase, domain 1"/>
    <property type="match status" value="1"/>
</dbReference>
<dbReference type="GO" id="GO:0019450">
    <property type="term" value="P:L-cysteine catabolic process to pyruvate"/>
    <property type="evidence" value="ECO:0007669"/>
    <property type="project" value="TreeGrafter"/>
</dbReference>
<dbReference type="EMBL" id="CP023270">
    <property type="protein sequence ID" value="AVJ30751.1"/>
    <property type="molecule type" value="Genomic_DNA"/>
</dbReference>
<name>A0A2S0IFF0_9BURK</name>
<evidence type="ECO:0000313" key="9">
    <source>
        <dbReference type="Proteomes" id="UP000239477"/>
    </source>
</evidence>
<comment type="catalytic activity">
    <reaction evidence="5">
        <text>L,L-cystathionine + H2O = L-homocysteine + pyruvate + NH4(+)</text>
        <dbReference type="Rhea" id="RHEA:13965"/>
        <dbReference type="ChEBI" id="CHEBI:15361"/>
        <dbReference type="ChEBI" id="CHEBI:15377"/>
        <dbReference type="ChEBI" id="CHEBI:28938"/>
        <dbReference type="ChEBI" id="CHEBI:58161"/>
        <dbReference type="ChEBI" id="CHEBI:58199"/>
    </reaction>
</comment>
<dbReference type="InterPro" id="IPR000277">
    <property type="entry name" value="Cys/Met-Metab_PyrdxlP-dep_enz"/>
</dbReference>
<evidence type="ECO:0000256" key="4">
    <source>
        <dbReference type="ARBA" id="ARBA00023239"/>
    </source>
</evidence>
<dbReference type="Gene3D" id="3.40.640.10">
    <property type="entry name" value="Type I PLP-dependent aspartate aminotransferase-like (Major domain)"/>
    <property type="match status" value="1"/>
</dbReference>
<feature type="modified residue" description="N6-(pyridoxal phosphate)lysine" evidence="6">
    <location>
        <position position="206"/>
    </location>
</feature>
<sequence>MSKPFRSATRLLRAGRPHQGWVNTPVTRASTYVFDNVQAWRDTRARREQERLPSYGARGTDSTHALEDALVELEEGFRAKLYPTGQAAIATVLLAYLRAGDHVLLTDAVYEPVRRFCAEHLTRLGIEFTYYRPDGVDIEPLIRPNTRMIYAESPGSLTYEMPDLIELSTTAKKHGCWLAVDNTWASGLLQQPLALGADISILAATKYLGGHADVMMGAVVTNERAWRALDRATIDFGQTVGADDAYLVLRGMRTLPLRLAQHARSALRISQWLQARPEVSRVLNPALPGDASHAIWRRDCNGANGLLTLELTDAYTDADAERLIDSLQLFGIGASWGGFESLVIPVFLQNSRSLPGYQASRPMLRLHIGLEDPEDLIADLERGLAALTQPLRSLRIS</sequence>
<dbReference type="GO" id="GO:0047804">
    <property type="term" value="F:cysteine-S-conjugate beta-lyase activity"/>
    <property type="evidence" value="ECO:0007669"/>
    <property type="project" value="InterPro"/>
</dbReference>
<dbReference type="PANTHER" id="PTHR43500:SF1">
    <property type="entry name" value="CYSTATHIONINE BETA-LYASE-RELATED"/>
    <property type="match status" value="1"/>
</dbReference>
<gene>
    <name evidence="8" type="primary">metC</name>
    <name evidence="8" type="ORF">CLM73_28595</name>
</gene>
<evidence type="ECO:0000256" key="7">
    <source>
        <dbReference type="RuleBase" id="RU362118"/>
    </source>
</evidence>
<evidence type="ECO:0000256" key="3">
    <source>
        <dbReference type="ARBA" id="ARBA00022898"/>
    </source>
</evidence>
<protein>
    <submittedName>
        <fullName evidence="8">Cystathionine beta-lyase</fullName>
    </submittedName>
</protein>
<dbReference type="GO" id="GO:0019346">
    <property type="term" value="P:transsulfuration"/>
    <property type="evidence" value="ECO:0007669"/>
    <property type="project" value="InterPro"/>
</dbReference>
<evidence type="ECO:0000256" key="6">
    <source>
        <dbReference type="PIRSR" id="PIRSR001434-2"/>
    </source>
</evidence>
<organism evidence="8 9">
    <name type="scientific">Achromobacter spanius</name>
    <dbReference type="NCBI Taxonomy" id="217203"/>
    <lineage>
        <taxon>Bacteria</taxon>
        <taxon>Pseudomonadati</taxon>
        <taxon>Pseudomonadota</taxon>
        <taxon>Betaproteobacteria</taxon>
        <taxon>Burkholderiales</taxon>
        <taxon>Alcaligenaceae</taxon>
        <taxon>Achromobacter</taxon>
    </lineage>
</organism>
<dbReference type="GO" id="GO:0030170">
    <property type="term" value="F:pyridoxal phosphate binding"/>
    <property type="evidence" value="ECO:0007669"/>
    <property type="project" value="InterPro"/>
</dbReference>
<reference evidence="8 9" key="1">
    <citation type="submission" date="2017-09" db="EMBL/GenBank/DDBJ databases">
        <title>Genomic, metabolic, and phenotypic characteristics of bacterial isolates from the natural microbiome of the model nematode Caenorhabditis elegans.</title>
        <authorList>
            <person name="Zimmermann J."/>
            <person name="Obeng N."/>
            <person name="Yang W."/>
            <person name="Obeng O."/>
            <person name="Kissoyan K."/>
            <person name="Pees B."/>
            <person name="Dirksen P."/>
            <person name="Hoppner M."/>
            <person name="Franke A."/>
            <person name="Rosenstiel P."/>
            <person name="Leippe M."/>
            <person name="Dierking K."/>
            <person name="Kaleta C."/>
            <person name="Schulenburg H."/>
        </authorList>
    </citation>
    <scope>NUCLEOTIDE SEQUENCE [LARGE SCALE GENOMIC DNA]</scope>
    <source>
        <strain evidence="8 9">MYb73</strain>
    </source>
</reference>
<dbReference type="PIRSF" id="PIRSF001434">
    <property type="entry name" value="CGS"/>
    <property type="match status" value="1"/>
</dbReference>
<comment type="similarity">
    <text evidence="2 7">Belongs to the trans-sulfuration enzymes family.</text>
</comment>
<dbReference type="AlphaFoldDB" id="A0A2S0IFF0"/>
<keyword evidence="3 6" id="KW-0663">Pyridoxal phosphate</keyword>
<proteinExistence type="inferred from homology"/>
<dbReference type="Pfam" id="PF01053">
    <property type="entry name" value="Cys_Met_Meta_PP"/>
    <property type="match status" value="1"/>
</dbReference>
<dbReference type="RefSeq" id="WP_105241276.1">
    <property type="nucleotide sequence ID" value="NZ_CP023270.1"/>
</dbReference>
<dbReference type="InterPro" id="IPR015424">
    <property type="entry name" value="PyrdxlP-dep_Trfase"/>
</dbReference>
<keyword evidence="4 8" id="KW-0456">Lyase</keyword>
<dbReference type="PANTHER" id="PTHR43500">
    <property type="entry name" value="CYSTATHIONINE BETA-LYASE-RELATED"/>
    <property type="match status" value="1"/>
</dbReference>
<accession>A0A2S0IFF0</accession>
<evidence type="ECO:0000256" key="1">
    <source>
        <dbReference type="ARBA" id="ARBA00001933"/>
    </source>
</evidence>
<dbReference type="FunFam" id="3.40.640.10:FF:000046">
    <property type="entry name" value="Cystathionine gamma-lyase"/>
    <property type="match status" value="1"/>
</dbReference>
<dbReference type="OrthoDB" id="9805807at2"/>
<evidence type="ECO:0000313" key="8">
    <source>
        <dbReference type="EMBL" id="AVJ30751.1"/>
    </source>
</evidence>
<dbReference type="InterPro" id="IPR015421">
    <property type="entry name" value="PyrdxlP-dep_Trfase_major"/>
</dbReference>
<evidence type="ECO:0000256" key="5">
    <source>
        <dbReference type="ARBA" id="ARBA00047517"/>
    </source>
</evidence>
<evidence type="ECO:0000256" key="2">
    <source>
        <dbReference type="ARBA" id="ARBA00009077"/>
    </source>
</evidence>
<dbReference type="Proteomes" id="UP000239477">
    <property type="component" value="Chromosome"/>
</dbReference>
<comment type="cofactor">
    <cofactor evidence="1 7">
        <name>pyridoxal 5'-phosphate</name>
        <dbReference type="ChEBI" id="CHEBI:597326"/>
    </cofactor>
</comment>
<dbReference type="NCBIfam" id="TIGR01324">
    <property type="entry name" value="cysta_beta_ly_B"/>
    <property type="match status" value="1"/>
</dbReference>
<dbReference type="SUPFAM" id="SSF53383">
    <property type="entry name" value="PLP-dependent transferases"/>
    <property type="match status" value="1"/>
</dbReference>
<keyword evidence="9" id="KW-1185">Reference proteome</keyword>
<dbReference type="InterPro" id="IPR006233">
    <property type="entry name" value="Cys_b_lyase_bac"/>
</dbReference>